<dbReference type="PANTHER" id="PTHR33337">
    <property type="entry name" value="GFA DOMAIN-CONTAINING PROTEIN"/>
    <property type="match status" value="1"/>
</dbReference>
<evidence type="ECO:0000256" key="3">
    <source>
        <dbReference type="ARBA" id="ARBA00022833"/>
    </source>
</evidence>
<dbReference type="PANTHER" id="PTHR33337:SF40">
    <property type="entry name" value="CENP-V_GFA DOMAIN-CONTAINING PROTEIN-RELATED"/>
    <property type="match status" value="1"/>
</dbReference>
<evidence type="ECO:0000256" key="1">
    <source>
        <dbReference type="ARBA" id="ARBA00005495"/>
    </source>
</evidence>
<dbReference type="Gene3D" id="3.90.1590.10">
    <property type="entry name" value="glutathione-dependent formaldehyde- activating enzyme (gfa)"/>
    <property type="match status" value="1"/>
</dbReference>
<proteinExistence type="inferred from homology"/>
<accession>A0A8H5ZZJ5</accession>
<name>A0A5N6G790_PETAA</name>
<dbReference type="Pfam" id="PF04828">
    <property type="entry name" value="GFA"/>
    <property type="match status" value="1"/>
</dbReference>
<keyword evidence="6" id="KW-1185">Reference proteome</keyword>
<comment type="caution">
    <text evidence="5">The sequence shown here is derived from an EMBL/GenBank/DDBJ whole genome shotgun (WGS) entry which is preliminary data.</text>
</comment>
<accession>A0A5N6G790</accession>
<dbReference type="AlphaFoldDB" id="A0A5N6G790"/>
<keyword evidence="2" id="KW-0479">Metal-binding</keyword>
<keyword evidence="4" id="KW-0456">Lyase</keyword>
<sequence>MSQKPTVVGGCYCGKIRYQTTGPIYGLTFCYCLMCQIVHGGPFAPFTNVKREHLQWLKSDDLVELKLSDYATRTVCGSCHAPISMVYHGKPDEVGLVAVTINEEESTMAVPEVDGHIFVRRKPRWYKISDGAPQEMGLPERMKHYAPTDL</sequence>
<protein>
    <submittedName>
        <fullName evidence="5">Uncharacterized protein</fullName>
    </submittedName>
</protein>
<evidence type="ECO:0000313" key="5">
    <source>
        <dbReference type="EMBL" id="KAF5857314.1"/>
    </source>
</evidence>
<comment type="similarity">
    <text evidence="1">Belongs to the Gfa family.</text>
</comment>
<dbReference type="PROSITE" id="PS51891">
    <property type="entry name" value="CENP_V_GFA"/>
    <property type="match status" value="1"/>
</dbReference>
<organism evidence="5 6">
    <name type="scientific">Petromyces alliaceus</name>
    <name type="common">Aspergillus alliaceus</name>
    <dbReference type="NCBI Taxonomy" id="209559"/>
    <lineage>
        <taxon>Eukaryota</taxon>
        <taxon>Fungi</taxon>
        <taxon>Dikarya</taxon>
        <taxon>Ascomycota</taxon>
        <taxon>Pezizomycotina</taxon>
        <taxon>Eurotiomycetes</taxon>
        <taxon>Eurotiomycetidae</taxon>
        <taxon>Eurotiales</taxon>
        <taxon>Aspergillaceae</taxon>
        <taxon>Aspergillus</taxon>
        <taxon>Aspergillus subgen. Circumdati</taxon>
    </lineage>
</organism>
<reference evidence="5 6" key="1">
    <citation type="submission" date="2019-04" db="EMBL/GenBank/DDBJ databases">
        <title>Aspergillus burnettii sp. nov., novel species from soil in southeast Queensland.</title>
        <authorList>
            <person name="Gilchrist C.L.M."/>
            <person name="Pitt J.I."/>
            <person name="Lange L."/>
            <person name="Lacey H.J."/>
            <person name="Vuong D."/>
            <person name="Midgley D.J."/>
            <person name="Greenfield P."/>
            <person name="Bradbury M."/>
            <person name="Lacey E."/>
            <person name="Busk P.K."/>
            <person name="Pilgaard B."/>
            <person name="Chooi Y.H."/>
            <person name="Piggott A.M."/>
        </authorList>
    </citation>
    <scope>NUCLEOTIDE SEQUENCE [LARGE SCALE GENOMIC DNA]</scope>
    <source>
        <strain evidence="5 6">FRR 5400</strain>
    </source>
</reference>
<evidence type="ECO:0000256" key="2">
    <source>
        <dbReference type="ARBA" id="ARBA00022723"/>
    </source>
</evidence>
<evidence type="ECO:0000256" key="4">
    <source>
        <dbReference type="ARBA" id="ARBA00023239"/>
    </source>
</evidence>
<dbReference type="EMBL" id="SPNV01000264">
    <property type="protein sequence ID" value="KAF5857314.1"/>
    <property type="molecule type" value="Genomic_DNA"/>
</dbReference>
<dbReference type="GO" id="GO:0046872">
    <property type="term" value="F:metal ion binding"/>
    <property type="evidence" value="ECO:0007669"/>
    <property type="project" value="UniProtKB-KW"/>
</dbReference>
<dbReference type="InterPro" id="IPR011057">
    <property type="entry name" value="Mss4-like_sf"/>
</dbReference>
<dbReference type="GO" id="GO:0016846">
    <property type="term" value="F:carbon-sulfur lyase activity"/>
    <property type="evidence" value="ECO:0007669"/>
    <property type="project" value="InterPro"/>
</dbReference>
<evidence type="ECO:0000313" key="6">
    <source>
        <dbReference type="Proteomes" id="UP000541154"/>
    </source>
</evidence>
<dbReference type="Proteomes" id="UP000541154">
    <property type="component" value="Unassembled WGS sequence"/>
</dbReference>
<dbReference type="SUPFAM" id="SSF51316">
    <property type="entry name" value="Mss4-like"/>
    <property type="match status" value="1"/>
</dbReference>
<keyword evidence="3" id="KW-0862">Zinc</keyword>
<gene>
    <name evidence="5" type="ORF">ETB97_005963</name>
</gene>
<dbReference type="InterPro" id="IPR006913">
    <property type="entry name" value="CENP-V/GFA"/>
</dbReference>
<dbReference type="OMA" id="FATRTVC"/>